<dbReference type="Proteomes" id="UP000652198">
    <property type="component" value="Unassembled WGS sequence"/>
</dbReference>
<keyword evidence="3" id="KW-1185">Reference proteome</keyword>
<proteinExistence type="predicted"/>
<reference evidence="2 3" key="1">
    <citation type="submission" date="2019-11" db="EMBL/GenBank/DDBJ databases">
        <title>Metabolism of dissolved organic matter in forest soils.</title>
        <authorList>
            <person name="Cyle K.T."/>
            <person name="Wilhelm R.C."/>
            <person name="Martinez C.E."/>
        </authorList>
    </citation>
    <scope>NUCLEOTIDE SEQUENCE [LARGE SCALE GENOMIC DNA]</scope>
    <source>
        <strain evidence="2 3">1N</strain>
    </source>
</reference>
<comment type="caution">
    <text evidence="2">The sequence shown here is derived from an EMBL/GenBank/DDBJ whole genome shotgun (WGS) entry which is preliminary data.</text>
</comment>
<protein>
    <recommendedName>
        <fullName evidence="4">Mor transcription activator domain-containing protein</fullName>
    </recommendedName>
</protein>
<feature type="region of interest" description="Disordered" evidence="1">
    <location>
        <begin position="136"/>
        <end position="159"/>
    </location>
</feature>
<evidence type="ECO:0000256" key="1">
    <source>
        <dbReference type="SAM" id="MobiDB-lite"/>
    </source>
</evidence>
<evidence type="ECO:0000313" key="3">
    <source>
        <dbReference type="Proteomes" id="UP000652198"/>
    </source>
</evidence>
<organism evidence="2 3">
    <name type="scientific">Paraburkholderia solitsugae</name>
    <dbReference type="NCBI Taxonomy" id="2675748"/>
    <lineage>
        <taxon>Bacteria</taxon>
        <taxon>Pseudomonadati</taxon>
        <taxon>Pseudomonadota</taxon>
        <taxon>Betaproteobacteria</taxon>
        <taxon>Burkholderiales</taxon>
        <taxon>Burkholderiaceae</taxon>
        <taxon>Paraburkholderia</taxon>
    </lineage>
</organism>
<evidence type="ECO:0000313" key="2">
    <source>
        <dbReference type="EMBL" id="NPT46157.1"/>
    </source>
</evidence>
<evidence type="ECO:0008006" key="4">
    <source>
        <dbReference type="Google" id="ProtNLM"/>
    </source>
</evidence>
<sequence length="159" mass="17341">MSNKPDKDPRAAAADEKYIFEHLSKQSPIEIIFKFLESFSPSTSANGGAAMVQSAKVERYVLEALATQLQLFAYAGVTLDEAFGGKTGRQLQQKRTNEKAYAVAFEIACARAGGVTFEKAVDEVAKKLNMSPDTVRDLYKRSGSSAPRKRGGNFPENTP</sequence>
<gene>
    <name evidence="2" type="ORF">GNZ12_33520</name>
</gene>
<name>A0ABX2BZ95_9BURK</name>
<accession>A0ABX2BZ95</accession>
<dbReference type="EMBL" id="WOEY01000131">
    <property type="protein sequence ID" value="NPT46157.1"/>
    <property type="molecule type" value="Genomic_DNA"/>
</dbReference>
<dbReference type="RefSeq" id="WP_172316309.1">
    <property type="nucleotide sequence ID" value="NZ_WOEY01000131.1"/>
</dbReference>